<sequence length="271" mass="30546">MASVYSNNFKNSLINLAGDFYTFDGVHPGRDGEREAAPTRIGQIKFLITLILENIEGIKQHVDNKFMIKSNEVLKTGFCELEDDSNNLWVACKGGLFKFDDSSTKKLVFSMKNDFPKKIAAYPQILLYKSKLIYVTGDSELIQFRILDQSGNIEHSSFIEGKVQSLAITKQGDLFMTKQMKPSEQTQTDSSGGMDESIIWRSHIDFPSAWDEFSSSFDECFQCLCLLDDETLAVSVASIPVNIYSKFSGTSICDDWIESIKLNGSRWTPEE</sequence>
<dbReference type="EMBL" id="JABEBT010000053">
    <property type="protein sequence ID" value="KAF7634682.1"/>
    <property type="molecule type" value="Genomic_DNA"/>
</dbReference>
<evidence type="ECO:0000313" key="2">
    <source>
        <dbReference type="Proteomes" id="UP000605970"/>
    </source>
</evidence>
<proteinExistence type="predicted"/>
<evidence type="ECO:0000313" key="1">
    <source>
        <dbReference type="EMBL" id="KAF7634682.1"/>
    </source>
</evidence>
<organism evidence="1 2">
    <name type="scientific">Meloidogyne graminicola</name>
    <dbReference type="NCBI Taxonomy" id="189291"/>
    <lineage>
        <taxon>Eukaryota</taxon>
        <taxon>Metazoa</taxon>
        <taxon>Ecdysozoa</taxon>
        <taxon>Nematoda</taxon>
        <taxon>Chromadorea</taxon>
        <taxon>Rhabditida</taxon>
        <taxon>Tylenchina</taxon>
        <taxon>Tylenchomorpha</taxon>
        <taxon>Tylenchoidea</taxon>
        <taxon>Meloidogynidae</taxon>
        <taxon>Meloidogyninae</taxon>
        <taxon>Meloidogyne</taxon>
    </lineage>
</organism>
<dbReference type="OrthoDB" id="5837159at2759"/>
<comment type="caution">
    <text evidence="1">The sequence shown here is derived from an EMBL/GenBank/DDBJ whole genome shotgun (WGS) entry which is preliminary data.</text>
</comment>
<dbReference type="Proteomes" id="UP000605970">
    <property type="component" value="Unassembled WGS sequence"/>
</dbReference>
<dbReference type="Gene3D" id="2.130.10.10">
    <property type="entry name" value="YVTN repeat-like/Quinoprotein amine dehydrogenase"/>
    <property type="match status" value="1"/>
</dbReference>
<keyword evidence="2" id="KW-1185">Reference proteome</keyword>
<accession>A0A8S9ZN89</accession>
<dbReference type="AlphaFoldDB" id="A0A8S9ZN89"/>
<gene>
    <name evidence="1" type="ORF">Mgra_00005930</name>
</gene>
<dbReference type="InterPro" id="IPR015943">
    <property type="entry name" value="WD40/YVTN_repeat-like_dom_sf"/>
</dbReference>
<protein>
    <submittedName>
        <fullName evidence="1">Uncharacterized protein</fullName>
    </submittedName>
</protein>
<name>A0A8S9ZN89_9BILA</name>
<reference evidence="1" key="1">
    <citation type="journal article" date="2020" name="Ecol. Evol.">
        <title>Genome structure and content of the rice root-knot nematode (Meloidogyne graminicola).</title>
        <authorList>
            <person name="Phan N.T."/>
            <person name="Danchin E.G.J."/>
            <person name="Klopp C."/>
            <person name="Perfus-Barbeoch L."/>
            <person name="Kozlowski D.K."/>
            <person name="Koutsovoulos G.D."/>
            <person name="Lopez-Roques C."/>
            <person name="Bouchez O."/>
            <person name="Zahm M."/>
            <person name="Besnard G."/>
            <person name="Bellafiore S."/>
        </authorList>
    </citation>
    <scope>NUCLEOTIDE SEQUENCE</scope>
    <source>
        <strain evidence="1">VN-18</strain>
    </source>
</reference>